<evidence type="ECO:0000259" key="2">
    <source>
        <dbReference type="PROSITE" id="PS51781"/>
    </source>
</evidence>
<keyword evidence="5" id="KW-1185">Reference proteome</keyword>
<evidence type="ECO:0000256" key="1">
    <source>
        <dbReference type="SAM" id="SignalP"/>
    </source>
</evidence>
<dbReference type="GO" id="GO:0005975">
    <property type="term" value="P:carbohydrate metabolic process"/>
    <property type="evidence" value="ECO:0007669"/>
    <property type="project" value="InterPro"/>
</dbReference>
<dbReference type="RefSeq" id="WP_078696689.1">
    <property type="nucleotide sequence ID" value="NZ_FUYH01000011.1"/>
</dbReference>
<dbReference type="OrthoDB" id="9775889at2"/>
<evidence type="ECO:0000259" key="3">
    <source>
        <dbReference type="PROSITE" id="PS51910"/>
    </source>
</evidence>
<feature type="chain" id="PRO_5010578167" evidence="1">
    <location>
        <begin position="28"/>
        <end position="715"/>
    </location>
</feature>
<dbReference type="GO" id="GO:0008061">
    <property type="term" value="F:chitin binding"/>
    <property type="evidence" value="ECO:0007669"/>
    <property type="project" value="InterPro"/>
</dbReference>
<keyword evidence="1" id="KW-0732">Signal</keyword>
<feature type="domain" description="SH3b" evidence="2">
    <location>
        <begin position="34"/>
        <end position="106"/>
    </location>
</feature>
<dbReference type="InterPro" id="IPR017853">
    <property type="entry name" value="GH"/>
</dbReference>
<dbReference type="InterPro" id="IPR003646">
    <property type="entry name" value="SH3-like_bac-type"/>
</dbReference>
<reference evidence="5" key="1">
    <citation type="submission" date="2017-02" db="EMBL/GenBank/DDBJ databases">
        <authorList>
            <person name="Varghese N."/>
            <person name="Submissions S."/>
        </authorList>
    </citation>
    <scope>NUCLEOTIDE SEQUENCE [LARGE SCALE GENOMIC DNA]</scope>
    <source>
        <strain evidence="5">USBA 833</strain>
    </source>
</reference>
<dbReference type="InterPro" id="IPR011583">
    <property type="entry name" value="Chitinase_II/V-like_cat"/>
</dbReference>
<dbReference type="STRING" id="1147123.SAMN05443428_11142"/>
<evidence type="ECO:0000313" key="5">
    <source>
        <dbReference type="Proteomes" id="UP000190105"/>
    </source>
</evidence>
<organism evidence="4 5">
    <name type="scientific">Caloramator quimbayensis</name>
    <dbReference type="NCBI Taxonomy" id="1147123"/>
    <lineage>
        <taxon>Bacteria</taxon>
        <taxon>Bacillati</taxon>
        <taxon>Bacillota</taxon>
        <taxon>Clostridia</taxon>
        <taxon>Eubacteriales</taxon>
        <taxon>Clostridiaceae</taxon>
        <taxon>Caloramator</taxon>
    </lineage>
</organism>
<dbReference type="Pfam" id="PF00704">
    <property type="entry name" value="Glyco_hydro_18"/>
    <property type="match status" value="1"/>
</dbReference>
<dbReference type="Pfam" id="PF08239">
    <property type="entry name" value="SH3_3"/>
    <property type="match status" value="2"/>
</dbReference>
<dbReference type="Gene3D" id="2.30.30.40">
    <property type="entry name" value="SH3 Domains"/>
    <property type="match status" value="3"/>
</dbReference>
<dbReference type="PROSITE" id="PS51781">
    <property type="entry name" value="SH3B"/>
    <property type="match status" value="1"/>
</dbReference>
<dbReference type="SMART" id="SM00636">
    <property type="entry name" value="Glyco_18"/>
    <property type="match status" value="1"/>
</dbReference>
<dbReference type="PANTHER" id="PTHR46066">
    <property type="entry name" value="CHITINASE DOMAIN-CONTAINING PROTEIN 1 FAMILY MEMBER"/>
    <property type="match status" value="1"/>
</dbReference>
<dbReference type="PROSITE" id="PS51910">
    <property type="entry name" value="GH18_2"/>
    <property type="match status" value="1"/>
</dbReference>
<feature type="signal peptide" evidence="1">
    <location>
        <begin position="1"/>
        <end position="27"/>
    </location>
</feature>
<dbReference type="InterPro" id="IPR001223">
    <property type="entry name" value="Glyco_hydro18_cat"/>
</dbReference>
<sequence>MSKKIKKVALFFLLFMFIFTQFSVSYAASSSFTPYKAVITASSLNIRQTPSTSGKIVGYYKKGTIVDVVGISGSFLKTNKGYIASAYTKKYTTTSTTTASRGTSFTPYKVIITSSYLNIRQGPSTSYKIVGKYYKNNIVDIIGVYGSFLKTNKGYIASAYTKKYVVAAPATPAPTSTPPLYRAKVLASILSIRQEASSSSKEVGKYYRGDVVDVFAKEGSFLKTSKGYIYESYTERIQDTSRGNTSNNVGKYLLVNEDTQLLLNTDGTHDERYAVKGKTYKIIDEQNGYFKIKMGAIYGYIAADKVTVLDYQVKDKLTVAWNYIYAKSSNSIYWKDNSHYINNNSASYGLDVISPTWLYMTGDYKNPSSIKVAEKADREYVIRAHRNGYEVHGLFSEFSADRAYAMFTNSSIRQKVIDDVVNYALTYNLDGINIDFEALGVKNKAYFTAFVKDLSERLHKANLTVSVDVTKITTDSNIYSGGYDRAALSKYVDYVMLMAYDEHYSGSKTPGSVGSYPWVDSSVKGLINSGVPSDKLILGVPFYAREFTLSIDQAVQVVIFNTDQSGIYSQPVLSDDLKIENATLDGSYGYISLANGWYTVEYNGGQAYIPESDATLIKIGNDSQTVIDSRALKMQAVADNKVKYNGRVYFDDKAKQNVLEYIDSDGNKRLTWIEDASSMAWRMDIVNQYNLKGMAAWQTGFETRDIWDVIKQKLK</sequence>
<dbReference type="PANTHER" id="PTHR46066:SF2">
    <property type="entry name" value="CHITINASE DOMAIN-CONTAINING PROTEIN 1"/>
    <property type="match status" value="1"/>
</dbReference>
<dbReference type="SMART" id="SM00287">
    <property type="entry name" value="SH3b"/>
    <property type="match status" value="2"/>
</dbReference>
<feature type="domain" description="GH18" evidence="3">
    <location>
        <begin position="328"/>
        <end position="715"/>
    </location>
</feature>
<dbReference type="SUPFAM" id="SSF51445">
    <property type="entry name" value="(Trans)glycosidases"/>
    <property type="match status" value="1"/>
</dbReference>
<gene>
    <name evidence="4" type="ORF">SAMN05443428_11142</name>
</gene>
<accession>A0A1T4XP21</accession>
<dbReference type="EMBL" id="FUYH01000011">
    <property type="protein sequence ID" value="SKA91292.1"/>
    <property type="molecule type" value="Genomic_DNA"/>
</dbReference>
<dbReference type="AlphaFoldDB" id="A0A1T4XP21"/>
<name>A0A1T4XP21_9CLOT</name>
<evidence type="ECO:0000313" key="4">
    <source>
        <dbReference type="EMBL" id="SKA91292.1"/>
    </source>
</evidence>
<dbReference type="Gene3D" id="3.20.20.80">
    <property type="entry name" value="Glycosidases"/>
    <property type="match status" value="2"/>
</dbReference>
<proteinExistence type="predicted"/>
<dbReference type="Proteomes" id="UP000190105">
    <property type="component" value="Unassembled WGS sequence"/>
</dbReference>
<protein>
    <submittedName>
        <fullName evidence="4">SH3 domain-containing protein</fullName>
    </submittedName>
</protein>